<feature type="non-terminal residue" evidence="1">
    <location>
        <position position="116"/>
    </location>
</feature>
<evidence type="ECO:0000313" key="1">
    <source>
        <dbReference type="EMBL" id="SVA42728.1"/>
    </source>
</evidence>
<gene>
    <name evidence="1" type="ORF">METZ01_LOCUS95582</name>
</gene>
<dbReference type="GO" id="GO:0006526">
    <property type="term" value="P:L-arginine biosynthetic process"/>
    <property type="evidence" value="ECO:0007669"/>
    <property type="project" value="InterPro"/>
</dbReference>
<dbReference type="GO" id="GO:0006592">
    <property type="term" value="P:ornithine biosynthetic process"/>
    <property type="evidence" value="ECO:0007669"/>
    <property type="project" value="TreeGrafter"/>
</dbReference>
<proteinExistence type="predicted"/>
<sequence>MIEVIKGGGITSAEGFMAGATYAGLKTEPDSLDLGIVLSDRPANAAATFTSNSIESPSVSASRKRLQRGEARGIVANSGCANCSVGSQGYTDAEEMAELAGVHTGVSGEELFVAST</sequence>
<dbReference type="SUPFAM" id="SSF56266">
    <property type="entry name" value="DmpA/ArgJ-like"/>
    <property type="match status" value="1"/>
</dbReference>
<accession>A0A381VSL6</accession>
<reference evidence="1" key="1">
    <citation type="submission" date="2018-05" db="EMBL/GenBank/DDBJ databases">
        <authorList>
            <person name="Lanie J.A."/>
            <person name="Ng W.-L."/>
            <person name="Kazmierczak K.M."/>
            <person name="Andrzejewski T.M."/>
            <person name="Davidsen T.M."/>
            <person name="Wayne K.J."/>
            <person name="Tettelin H."/>
            <person name="Glass J.I."/>
            <person name="Rusch D."/>
            <person name="Podicherti R."/>
            <person name="Tsui H.-C.T."/>
            <person name="Winkler M.E."/>
        </authorList>
    </citation>
    <scope>NUCLEOTIDE SEQUENCE</scope>
</reference>
<dbReference type="Gene3D" id="3.60.70.12">
    <property type="entry name" value="L-amino peptidase D-ALA esterase/amidase"/>
    <property type="match status" value="1"/>
</dbReference>
<dbReference type="PANTHER" id="PTHR23100:SF0">
    <property type="entry name" value="ARGININE BIOSYNTHESIS BIFUNCTIONAL PROTEIN ARGJ, MITOCHONDRIAL"/>
    <property type="match status" value="1"/>
</dbReference>
<dbReference type="InterPro" id="IPR016117">
    <property type="entry name" value="ArgJ-like_dom_sf"/>
</dbReference>
<evidence type="ECO:0008006" key="2">
    <source>
        <dbReference type="Google" id="ProtNLM"/>
    </source>
</evidence>
<dbReference type="GO" id="GO:0004042">
    <property type="term" value="F:L-glutamate N-acetyltransferase activity"/>
    <property type="evidence" value="ECO:0007669"/>
    <property type="project" value="TreeGrafter"/>
</dbReference>
<dbReference type="InterPro" id="IPR002813">
    <property type="entry name" value="Arg_biosynth_ArgJ"/>
</dbReference>
<organism evidence="1">
    <name type="scientific">marine metagenome</name>
    <dbReference type="NCBI Taxonomy" id="408172"/>
    <lineage>
        <taxon>unclassified sequences</taxon>
        <taxon>metagenomes</taxon>
        <taxon>ecological metagenomes</taxon>
    </lineage>
</organism>
<dbReference type="GO" id="GO:0004358">
    <property type="term" value="F:L-glutamate N-acetyltransferase activity, acting on acetyl-L-ornithine as donor"/>
    <property type="evidence" value="ECO:0007669"/>
    <property type="project" value="InterPro"/>
</dbReference>
<dbReference type="Pfam" id="PF01960">
    <property type="entry name" value="ArgJ"/>
    <property type="match status" value="1"/>
</dbReference>
<protein>
    <recommendedName>
        <fullName evidence="2">Glutamate N-acetyltransferase</fullName>
    </recommendedName>
</protein>
<dbReference type="EMBL" id="UINC01009532">
    <property type="protein sequence ID" value="SVA42728.1"/>
    <property type="molecule type" value="Genomic_DNA"/>
</dbReference>
<dbReference type="PANTHER" id="PTHR23100">
    <property type="entry name" value="ARGININE BIOSYNTHESIS BIFUNCTIONAL PROTEIN ARGJ"/>
    <property type="match status" value="1"/>
</dbReference>
<name>A0A381VSL6_9ZZZZ</name>
<dbReference type="AlphaFoldDB" id="A0A381VSL6"/>